<comment type="caution">
    <text evidence="3">The sequence shown here is derived from an EMBL/GenBank/DDBJ whole genome shotgun (WGS) entry which is preliminary data.</text>
</comment>
<name>A0ABV3T025_9ACTN</name>
<evidence type="ECO:0000313" key="3">
    <source>
        <dbReference type="EMBL" id="MEX0428059.1"/>
    </source>
</evidence>
<evidence type="ECO:0000256" key="2">
    <source>
        <dbReference type="SAM" id="Phobius"/>
    </source>
</evidence>
<feature type="compositionally biased region" description="Polar residues" evidence="1">
    <location>
        <begin position="140"/>
        <end position="155"/>
    </location>
</feature>
<dbReference type="Proteomes" id="UP001556631">
    <property type="component" value="Unassembled WGS sequence"/>
</dbReference>
<keyword evidence="2" id="KW-1133">Transmembrane helix</keyword>
<feature type="transmembrane region" description="Helical" evidence="2">
    <location>
        <begin position="37"/>
        <end position="60"/>
    </location>
</feature>
<keyword evidence="2" id="KW-0812">Transmembrane</keyword>
<keyword evidence="2" id="KW-0472">Membrane</keyword>
<feature type="region of interest" description="Disordered" evidence="1">
    <location>
        <begin position="134"/>
        <end position="164"/>
    </location>
</feature>
<organism evidence="3 4">
    <name type="scientific">Nocardioides eburneus</name>
    <dbReference type="NCBI Taxonomy" id="3231482"/>
    <lineage>
        <taxon>Bacteria</taxon>
        <taxon>Bacillati</taxon>
        <taxon>Actinomycetota</taxon>
        <taxon>Actinomycetes</taxon>
        <taxon>Propionibacteriales</taxon>
        <taxon>Nocardioidaceae</taxon>
        <taxon>Nocardioides</taxon>
    </lineage>
</organism>
<proteinExistence type="predicted"/>
<dbReference type="EMBL" id="JBFPJR010000015">
    <property type="protein sequence ID" value="MEX0428059.1"/>
    <property type="molecule type" value="Genomic_DNA"/>
</dbReference>
<sequence>MTDLERLWDDLPTPPAPVADILREGRRQTVVRRRRRLLRPLVATGTVAAVGAAFVTGILVGGGSTPGRPEAPGGQAPRPVAFQADLPPAQSCTQLRAAYVDRALGHVTAWGWADESGEALAKDFSPLASAKVRTPAHTPLETSRQTASATGTNVQEEAVDEPDTVKTDGTTLVRLRDDELLVYDVSGPRVHRLGQVALPGLEDGELLLTGDTVVALGTDATAPRSPAGYGARRGTRVLTVSLADRATPTITNDVSYTARLMSARQHGSTVRLVLSAGLPDLGFMRPTNKRTQKQALAINRRLVRNAPVTAWLPTYDAGAGAHRLLDCRDVAIPPDRLGLDTVSVVGFDAATPTEPQAIGLAGATNVAYESVDDLYLAASPTASPGFVTQAWCPACLGDTIAPTGGTTYVFDFALDGVRATHVASGEVEGTLADRWSMDSADGVLRVALGRSSETGNFNAVVTLRRHGTRLVPLGRIGHLGVGEDIASVRWFDDLAILTTYRQVDPLYVVDLRDLRRPRLVSSLKIPGFSAYLHPLGGWRMIGVGSGPDGRGRWSPQIGLFNVRDLTHVRRMDVAHFAPGATALAAEDARSFTWLPDHRTVLTVVQHGRKGYLVTLWLHHGRFHTSRTLVEYGDDVAAVRTIGTADGRVLLVTGESVRFFDLPPHP</sequence>
<gene>
    <name evidence="3" type="ORF">AB3X52_10560</name>
</gene>
<reference evidence="3 4" key="1">
    <citation type="submission" date="2024-07" db="EMBL/GenBank/DDBJ databases">
        <authorList>
            <person name="Lee S."/>
            <person name="Kang M."/>
        </authorList>
    </citation>
    <scope>NUCLEOTIDE SEQUENCE [LARGE SCALE GENOMIC DNA]</scope>
    <source>
        <strain evidence="3 4">DS6</strain>
    </source>
</reference>
<dbReference type="SUPFAM" id="SSF69322">
    <property type="entry name" value="Tricorn protease domain 2"/>
    <property type="match status" value="1"/>
</dbReference>
<protein>
    <submittedName>
        <fullName evidence="3">Beta-propeller domain-containing protein</fullName>
    </submittedName>
</protein>
<dbReference type="Pfam" id="PF09826">
    <property type="entry name" value="Beta_propel"/>
    <property type="match status" value="1"/>
</dbReference>
<accession>A0ABV3T025</accession>
<evidence type="ECO:0000313" key="4">
    <source>
        <dbReference type="Proteomes" id="UP001556631"/>
    </source>
</evidence>
<keyword evidence="4" id="KW-1185">Reference proteome</keyword>
<dbReference type="InterPro" id="IPR019198">
    <property type="entry name" value="Beta_propeller_containing"/>
</dbReference>
<dbReference type="RefSeq" id="WP_367994018.1">
    <property type="nucleotide sequence ID" value="NZ_JBFPJR010000015.1"/>
</dbReference>
<evidence type="ECO:0000256" key="1">
    <source>
        <dbReference type="SAM" id="MobiDB-lite"/>
    </source>
</evidence>